<dbReference type="SUPFAM" id="SSF161111">
    <property type="entry name" value="Cation efflux protein transmembrane domain-like"/>
    <property type="match status" value="1"/>
</dbReference>
<comment type="caution">
    <text evidence="8">The sequence shown here is derived from an EMBL/GenBank/DDBJ whole genome shotgun (WGS) entry which is preliminary data.</text>
</comment>
<dbReference type="InterPro" id="IPR002524">
    <property type="entry name" value="Cation_efflux"/>
</dbReference>
<feature type="domain" description="Cation efflux protein transmembrane" evidence="7">
    <location>
        <begin position="19"/>
        <end position="228"/>
    </location>
</feature>
<evidence type="ECO:0000256" key="6">
    <source>
        <dbReference type="SAM" id="Phobius"/>
    </source>
</evidence>
<dbReference type="InterPro" id="IPR058533">
    <property type="entry name" value="Cation_efflux_TM"/>
</dbReference>
<evidence type="ECO:0000256" key="3">
    <source>
        <dbReference type="ARBA" id="ARBA00022692"/>
    </source>
</evidence>
<evidence type="ECO:0000259" key="7">
    <source>
        <dbReference type="Pfam" id="PF01545"/>
    </source>
</evidence>
<dbReference type="NCBIfam" id="TIGR01297">
    <property type="entry name" value="CDF"/>
    <property type="match status" value="1"/>
</dbReference>
<dbReference type="Proteomes" id="UP000618818">
    <property type="component" value="Unassembled WGS sequence"/>
</dbReference>
<keyword evidence="9" id="KW-1185">Reference proteome</keyword>
<dbReference type="InterPro" id="IPR027469">
    <property type="entry name" value="Cation_efflux_TMD_sf"/>
</dbReference>
<comment type="subcellular location">
    <subcellularLocation>
        <location evidence="1">Membrane</location>
        <topology evidence="1">Multi-pass membrane protein</topology>
    </subcellularLocation>
</comment>
<dbReference type="PANTHER" id="PTHR13414">
    <property type="entry name" value="HUEL-CATION TRANSPORTER"/>
    <property type="match status" value="1"/>
</dbReference>
<reference evidence="8 9" key="1">
    <citation type="submission" date="2020-09" db="EMBL/GenBank/DDBJ databases">
        <title>novel species in genus Nocardioides.</title>
        <authorList>
            <person name="Zhang G."/>
        </authorList>
    </citation>
    <scope>NUCLEOTIDE SEQUENCE [LARGE SCALE GENOMIC DNA]</scope>
    <source>
        <strain evidence="8 9">KCTC 39551</strain>
    </source>
</reference>
<dbReference type="EMBL" id="JACXYZ010000001">
    <property type="protein sequence ID" value="MBD3925379.1"/>
    <property type="molecule type" value="Genomic_DNA"/>
</dbReference>
<keyword evidence="2" id="KW-0813">Transport</keyword>
<evidence type="ECO:0000256" key="2">
    <source>
        <dbReference type="ARBA" id="ARBA00022448"/>
    </source>
</evidence>
<feature type="transmembrane region" description="Helical" evidence="6">
    <location>
        <begin position="121"/>
        <end position="140"/>
    </location>
</feature>
<protein>
    <submittedName>
        <fullName evidence="8">Cation diffusion facilitator family transporter</fullName>
    </submittedName>
</protein>
<dbReference type="PANTHER" id="PTHR13414:SF9">
    <property type="entry name" value="PROTON-COUPLED ZINC ANTIPORTER SLC30A9, MITOCHONDRIAL"/>
    <property type="match status" value="1"/>
</dbReference>
<evidence type="ECO:0000313" key="9">
    <source>
        <dbReference type="Proteomes" id="UP000618818"/>
    </source>
</evidence>
<dbReference type="Pfam" id="PF01545">
    <property type="entry name" value="Cation_efflux"/>
    <property type="match status" value="1"/>
</dbReference>
<name>A0ABR8NEU0_9ACTN</name>
<evidence type="ECO:0000256" key="4">
    <source>
        <dbReference type="ARBA" id="ARBA00022989"/>
    </source>
</evidence>
<keyword evidence="4 6" id="KW-1133">Transmembrane helix</keyword>
<dbReference type="Gene3D" id="1.20.1510.10">
    <property type="entry name" value="Cation efflux protein transmembrane domain"/>
    <property type="match status" value="1"/>
</dbReference>
<feature type="transmembrane region" description="Helical" evidence="6">
    <location>
        <begin position="85"/>
        <end position="109"/>
    </location>
</feature>
<feature type="transmembrane region" description="Helical" evidence="6">
    <location>
        <begin position="177"/>
        <end position="195"/>
    </location>
</feature>
<keyword evidence="3 6" id="KW-0812">Transmembrane</keyword>
<keyword evidence="5 6" id="KW-0472">Membrane</keyword>
<evidence type="ECO:0000313" key="8">
    <source>
        <dbReference type="EMBL" id="MBD3925379.1"/>
    </source>
</evidence>
<feature type="transmembrane region" description="Helical" evidence="6">
    <location>
        <begin position="201"/>
        <end position="221"/>
    </location>
</feature>
<sequence length="327" mass="35168">MVRRRQGARIGQSDPMLTVIVALTANTILAILKSIVAAVTGSASMVAEAAHSWADAGNEVFLVVAERRSEKPADEAHPLGYGREAYVWSMIAAFGLFAVGAAVSVIHGVQSLGAAEEEADYFWAYVVMGAAFVLEGISFLQARREVRRGALSADVSRARFLDQTSDPTLRAVFFEDAAALLGIVIAVTGLALHQATGDPVWDAIGSILVGLLLGWVAVYLLRRNMAFLVGQVADPRIYDTVLGWLRERPEVQTVNTLHLEYVGPERLFLVGSVDLVGDDVESAAAEELQRLEDHLEERPEIVRAVLSLAAPGRPPSVGHVYGNNDDG</sequence>
<organism evidence="8 9">
    <name type="scientific">Nocardioides cavernae</name>
    <dbReference type="NCBI Taxonomy" id="1921566"/>
    <lineage>
        <taxon>Bacteria</taxon>
        <taxon>Bacillati</taxon>
        <taxon>Actinomycetota</taxon>
        <taxon>Actinomycetes</taxon>
        <taxon>Propionibacteriales</taxon>
        <taxon>Nocardioidaceae</taxon>
        <taxon>Nocardioides</taxon>
    </lineage>
</organism>
<evidence type="ECO:0000256" key="5">
    <source>
        <dbReference type="ARBA" id="ARBA00023136"/>
    </source>
</evidence>
<accession>A0ABR8NEU0</accession>
<evidence type="ECO:0000256" key="1">
    <source>
        <dbReference type="ARBA" id="ARBA00004141"/>
    </source>
</evidence>
<proteinExistence type="predicted"/>
<dbReference type="InterPro" id="IPR040177">
    <property type="entry name" value="SLC30A9"/>
</dbReference>
<gene>
    <name evidence="8" type="ORF">IEZ26_12145</name>
</gene>